<organism evidence="3 4">
    <name type="scientific">Curvularia clavata</name>
    <dbReference type="NCBI Taxonomy" id="95742"/>
    <lineage>
        <taxon>Eukaryota</taxon>
        <taxon>Fungi</taxon>
        <taxon>Dikarya</taxon>
        <taxon>Ascomycota</taxon>
        <taxon>Pezizomycotina</taxon>
        <taxon>Dothideomycetes</taxon>
        <taxon>Pleosporomycetidae</taxon>
        <taxon>Pleosporales</taxon>
        <taxon>Pleosporineae</taxon>
        <taxon>Pleosporaceae</taxon>
        <taxon>Curvularia</taxon>
    </lineage>
</organism>
<keyword evidence="2" id="KW-0560">Oxidoreductase</keyword>
<evidence type="ECO:0000313" key="4">
    <source>
        <dbReference type="Proteomes" id="UP001056012"/>
    </source>
</evidence>
<dbReference type="InterPro" id="IPR036291">
    <property type="entry name" value="NAD(P)-bd_dom_sf"/>
</dbReference>
<dbReference type="GO" id="GO:0008670">
    <property type="term" value="F:2,4-dienoyl-CoA reductase (NADPH) activity"/>
    <property type="evidence" value="ECO:0007669"/>
    <property type="project" value="TreeGrafter"/>
</dbReference>
<sequence length="289" mass="31495">MTSIDQPLNDKILLITGGASGIGLNVVKQAHDLGTRIIVADIKTTPDFDTFATGKENIVYVQVDVTRWSDFDKIFEVCEKKWNDVPDAYAICAGLFDPPFTNFWQDPEKDKGYMEVDVNVNHPIKLTRLAIRKSLKKGKRTSVCIISSVAGLAGNIAAPLYCATKHAIVGFVKSLAASEPLTGVKITTMCPGGVLTPIFDAAKMKQFSITPERTLKPETCATHLLELLQKKEYPCGSVLEVTVGGVRLIPEWGVEAPKGAGTGVNVSETYMNNMLQPIKEALDLERAKI</sequence>
<name>A0A9Q9DQC4_CURCL</name>
<dbReference type="GO" id="GO:0006635">
    <property type="term" value="P:fatty acid beta-oxidation"/>
    <property type="evidence" value="ECO:0007669"/>
    <property type="project" value="TreeGrafter"/>
</dbReference>
<evidence type="ECO:0000313" key="3">
    <source>
        <dbReference type="EMBL" id="USP74965.1"/>
    </source>
</evidence>
<keyword evidence="1" id="KW-0521">NADP</keyword>
<accession>A0A9Q9DQC4</accession>
<dbReference type="PRINTS" id="PR00081">
    <property type="entry name" value="GDHRDH"/>
</dbReference>
<keyword evidence="4" id="KW-1185">Reference proteome</keyword>
<reference evidence="3" key="1">
    <citation type="submission" date="2021-12" db="EMBL/GenBank/DDBJ databases">
        <title>Curvularia clavata genome.</title>
        <authorList>
            <person name="Cao Y."/>
        </authorList>
    </citation>
    <scope>NUCLEOTIDE SEQUENCE</scope>
    <source>
        <strain evidence="3">Yc1106</strain>
    </source>
</reference>
<dbReference type="PROSITE" id="PS00061">
    <property type="entry name" value="ADH_SHORT"/>
    <property type="match status" value="1"/>
</dbReference>
<dbReference type="InterPro" id="IPR020904">
    <property type="entry name" value="Sc_DH/Rdtase_CS"/>
</dbReference>
<dbReference type="EMBL" id="CP089275">
    <property type="protein sequence ID" value="USP74965.1"/>
    <property type="molecule type" value="Genomic_DNA"/>
</dbReference>
<evidence type="ECO:0008006" key="5">
    <source>
        <dbReference type="Google" id="ProtNLM"/>
    </source>
</evidence>
<gene>
    <name evidence="3" type="ORF">yc1106_02239</name>
</gene>
<dbReference type="Gene3D" id="3.40.50.720">
    <property type="entry name" value="NAD(P)-binding Rossmann-like Domain"/>
    <property type="match status" value="1"/>
</dbReference>
<dbReference type="Proteomes" id="UP001056012">
    <property type="component" value="Chromosome 2"/>
</dbReference>
<protein>
    <recommendedName>
        <fullName evidence="5">NAD(P)-binding protein</fullName>
    </recommendedName>
</protein>
<dbReference type="InterPro" id="IPR002347">
    <property type="entry name" value="SDR_fam"/>
</dbReference>
<dbReference type="SUPFAM" id="SSF51735">
    <property type="entry name" value="NAD(P)-binding Rossmann-fold domains"/>
    <property type="match status" value="1"/>
</dbReference>
<dbReference type="PANTHER" id="PTHR43658:SF8">
    <property type="entry name" value="17-BETA-HYDROXYSTEROID DEHYDROGENASE 14-RELATED"/>
    <property type="match status" value="1"/>
</dbReference>
<dbReference type="VEuPathDB" id="FungiDB:yc1106_02239"/>
<evidence type="ECO:0000256" key="2">
    <source>
        <dbReference type="ARBA" id="ARBA00023002"/>
    </source>
</evidence>
<dbReference type="PANTHER" id="PTHR43658">
    <property type="entry name" value="SHORT-CHAIN DEHYDROGENASE/REDUCTASE"/>
    <property type="match status" value="1"/>
</dbReference>
<dbReference type="Pfam" id="PF00106">
    <property type="entry name" value="adh_short"/>
    <property type="match status" value="1"/>
</dbReference>
<dbReference type="AlphaFoldDB" id="A0A9Q9DQC4"/>
<dbReference type="GO" id="GO:0005739">
    <property type="term" value="C:mitochondrion"/>
    <property type="evidence" value="ECO:0007669"/>
    <property type="project" value="TreeGrafter"/>
</dbReference>
<proteinExistence type="predicted"/>
<dbReference type="OrthoDB" id="5296at2759"/>
<evidence type="ECO:0000256" key="1">
    <source>
        <dbReference type="ARBA" id="ARBA00022857"/>
    </source>
</evidence>